<dbReference type="Proteomes" id="UP001320715">
    <property type="component" value="Unassembled WGS sequence"/>
</dbReference>
<dbReference type="EMBL" id="JAAAML010000003">
    <property type="protein sequence ID" value="MCO6409524.1"/>
    <property type="molecule type" value="Genomic_DNA"/>
</dbReference>
<evidence type="ECO:0000259" key="2">
    <source>
        <dbReference type="Pfam" id="PF01266"/>
    </source>
</evidence>
<proteinExistence type="predicted"/>
<gene>
    <name evidence="3" type="ORF">GTW23_15185</name>
</gene>
<protein>
    <submittedName>
        <fullName evidence="3">FAD-dependent oxidoreductase</fullName>
    </submittedName>
</protein>
<comment type="caution">
    <text evidence="3">The sequence shown here is derived from an EMBL/GenBank/DDBJ whole genome shotgun (WGS) entry which is preliminary data.</text>
</comment>
<keyword evidence="4" id="KW-1185">Reference proteome</keyword>
<dbReference type="InterPro" id="IPR006076">
    <property type="entry name" value="FAD-dep_OxRdtase"/>
</dbReference>
<dbReference type="InterPro" id="IPR036188">
    <property type="entry name" value="FAD/NAD-bd_sf"/>
</dbReference>
<reference evidence="3 4" key="1">
    <citation type="submission" date="2020-01" db="EMBL/GenBank/DDBJ databases">
        <title>Genomes of bacteria type strains.</title>
        <authorList>
            <person name="Chen J."/>
            <person name="Zhu S."/>
            <person name="Yang J."/>
        </authorList>
    </citation>
    <scope>NUCLEOTIDE SEQUENCE [LARGE SCALE GENOMIC DNA]</scope>
    <source>
        <strain evidence="3 4">DSM 16655</strain>
    </source>
</reference>
<dbReference type="PANTHER" id="PTHR13847">
    <property type="entry name" value="SARCOSINE DEHYDROGENASE-RELATED"/>
    <property type="match status" value="1"/>
</dbReference>
<dbReference type="Pfam" id="PF01266">
    <property type="entry name" value="DAO"/>
    <property type="match status" value="1"/>
</dbReference>
<dbReference type="Gene3D" id="3.50.50.60">
    <property type="entry name" value="FAD/NAD(P)-binding domain"/>
    <property type="match status" value="1"/>
</dbReference>
<dbReference type="SUPFAM" id="SSF51905">
    <property type="entry name" value="FAD/NAD(P)-binding domain"/>
    <property type="match status" value="1"/>
</dbReference>
<evidence type="ECO:0000313" key="4">
    <source>
        <dbReference type="Proteomes" id="UP001320715"/>
    </source>
</evidence>
<evidence type="ECO:0000313" key="3">
    <source>
        <dbReference type="EMBL" id="MCO6409524.1"/>
    </source>
</evidence>
<sequence length="394" mass="41265">MAVADKAASPAGQATPDLLIAGAGVSGLWLALKATRAGLSVTLVERGNPGGGASGGFLGALMPHSPERWNGKKEFQFRALVDLEDEIARLESETGVPCGYRRVGRILPLTSERGRITAIERIPEAQANWGEVFGYTVHHTPDRGDWPNILRAPHGVVHETLSARISPPGLLEALLTGLAVMPNFDFRLGVELVELSATGKLARLSDGSTVGFGHAALANGIDAFPMIARLAGLPAHSVGGGVKGQAALMDAGAPPDLPLVYDDGVYVIAHENGRVAVGSTSENRFDDPQATDERLDEVIKRARKLCPLIKDAPVIRRWAGVRPRAVGRDPMLGPVPGAPGVLAMAGGFKISFGIAHRMADCLVAEITGEAGPETPQSFAVTSHLAKAAEQPAKS</sequence>
<keyword evidence="1" id="KW-0560">Oxidoreductase</keyword>
<organism evidence="3 4">
    <name type="scientific">Hoeflea alexandrii</name>
    <dbReference type="NCBI Taxonomy" id="288436"/>
    <lineage>
        <taxon>Bacteria</taxon>
        <taxon>Pseudomonadati</taxon>
        <taxon>Pseudomonadota</taxon>
        <taxon>Alphaproteobacteria</taxon>
        <taxon>Hyphomicrobiales</taxon>
        <taxon>Rhizobiaceae</taxon>
        <taxon>Hoeflea</taxon>
    </lineage>
</organism>
<name>A0ABT1CTK4_9HYPH</name>
<dbReference type="Gene3D" id="3.30.9.10">
    <property type="entry name" value="D-Amino Acid Oxidase, subunit A, domain 2"/>
    <property type="match status" value="1"/>
</dbReference>
<dbReference type="RefSeq" id="WP_252916386.1">
    <property type="nucleotide sequence ID" value="NZ_JAAAML010000003.1"/>
</dbReference>
<dbReference type="PANTHER" id="PTHR13847:SF289">
    <property type="entry name" value="GLYCINE OXIDASE"/>
    <property type="match status" value="1"/>
</dbReference>
<feature type="domain" description="FAD dependent oxidoreductase" evidence="2">
    <location>
        <begin position="17"/>
        <end position="360"/>
    </location>
</feature>
<evidence type="ECO:0000256" key="1">
    <source>
        <dbReference type="ARBA" id="ARBA00023002"/>
    </source>
</evidence>
<accession>A0ABT1CTK4</accession>